<dbReference type="Pfam" id="PF01042">
    <property type="entry name" value="Ribonuc_L-PSP"/>
    <property type="match status" value="1"/>
</dbReference>
<evidence type="ECO:0000313" key="2">
    <source>
        <dbReference type="EMBL" id="MCV2403211.1"/>
    </source>
</evidence>
<reference evidence="2 3" key="1">
    <citation type="submission" date="2022-10" db="EMBL/GenBank/DDBJ databases">
        <title>Marinomonas transparenta sp. nov. and Marinomonas sargassi sp. nov., isolated from marine alga (Sargassum natans (L.) Gaillon).</title>
        <authorList>
            <person name="Wang Y."/>
        </authorList>
    </citation>
    <scope>NUCLEOTIDE SEQUENCE [LARGE SCALE GENOMIC DNA]</scope>
    <source>
        <strain evidence="2 3">C2222</strain>
    </source>
</reference>
<evidence type="ECO:0000313" key="3">
    <source>
        <dbReference type="Proteomes" id="UP001209713"/>
    </source>
</evidence>
<protein>
    <submittedName>
        <fullName evidence="2">RidA family protein</fullName>
    </submittedName>
</protein>
<keyword evidence="3" id="KW-1185">Reference proteome</keyword>
<dbReference type="InterPro" id="IPR006175">
    <property type="entry name" value="YjgF/YER057c/UK114"/>
</dbReference>
<dbReference type="RefSeq" id="WP_263530591.1">
    <property type="nucleotide sequence ID" value="NZ_JAOVZB010000004.1"/>
</dbReference>
<dbReference type="Proteomes" id="UP001209713">
    <property type="component" value="Unassembled WGS sequence"/>
</dbReference>
<organism evidence="2 3">
    <name type="scientific">Marinomonas sargassi</name>
    <dbReference type="NCBI Taxonomy" id="2984494"/>
    <lineage>
        <taxon>Bacteria</taxon>
        <taxon>Pseudomonadati</taxon>
        <taxon>Pseudomonadota</taxon>
        <taxon>Gammaproteobacteria</taxon>
        <taxon>Oceanospirillales</taxon>
        <taxon>Oceanospirillaceae</taxon>
        <taxon>Marinomonas</taxon>
    </lineage>
</organism>
<sequence>MLRNKMITKFFLVLFGACVMGSAYGSSVIEPVYPTSKPSLPFTPGIKLSNGMLFVSGHIPYVNGEIPEYARDGKDDMADQAKIVMEGLRAVLDKAGYTFDDAVKVTVFMTDIKNYGAFNKVYATYWPGDKIPPAREAIEIGALPGGKPGAEVLVEVSLIAAK</sequence>
<dbReference type="InterPro" id="IPR035959">
    <property type="entry name" value="RutC-like_sf"/>
</dbReference>
<comment type="caution">
    <text evidence="2">The sequence shown here is derived from an EMBL/GenBank/DDBJ whole genome shotgun (WGS) entry which is preliminary data.</text>
</comment>
<evidence type="ECO:0000256" key="1">
    <source>
        <dbReference type="ARBA" id="ARBA00010552"/>
    </source>
</evidence>
<comment type="similarity">
    <text evidence="1">Belongs to the RutC family.</text>
</comment>
<dbReference type="PANTHER" id="PTHR11803:SF58">
    <property type="entry name" value="PROTEIN HMF1-RELATED"/>
    <property type="match status" value="1"/>
</dbReference>
<dbReference type="SUPFAM" id="SSF55298">
    <property type="entry name" value="YjgF-like"/>
    <property type="match status" value="1"/>
</dbReference>
<dbReference type="CDD" id="cd00448">
    <property type="entry name" value="YjgF_YER057c_UK114_family"/>
    <property type="match status" value="1"/>
</dbReference>
<proteinExistence type="inferred from homology"/>
<accession>A0ABT2YTL5</accession>
<dbReference type="EMBL" id="JAOVZB010000004">
    <property type="protein sequence ID" value="MCV2403211.1"/>
    <property type="molecule type" value="Genomic_DNA"/>
</dbReference>
<dbReference type="PANTHER" id="PTHR11803">
    <property type="entry name" value="2-IMINOBUTANOATE/2-IMINOPROPANOATE DEAMINASE RIDA"/>
    <property type="match status" value="1"/>
</dbReference>
<gene>
    <name evidence="2" type="ORF">OFY17_10005</name>
</gene>
<dbReference type="Gene3D" id="3.30.1330.40">
    <property type="entry name" value="RutC-like"/>
    <property type="match status" value="1"/>
</dbReference>
<name>A0ABT2YTL5_9GAMM</name>